<dbReference type="AlphaFoldDB" id="A0A4C1VFG1"/>
<reference evidence="1 2" key="1">
    <citation type="journal article" date="2019" name="Commun. Biol.">
        <title>The bagworm genome reveals a unique fibroin gene that provides high tensile strength.</title>
        <authorList>
            <person name="Kono N."/>
            <person name="Nakamura H."/>
            <person name="Ohtoshi R."/>
            <person name="Tomita M."/>
            <person name="Numata K."/>
            <person name="Arakawa K."/>
        </authorList>
    </citation>
    <scope>NUCLEOTIDE SEQUENCE [LARGE SCALE GENOMIC DNA]</scope>
</reference>
<evidence type="ECO:0000313" key="1">
    <source>
        <dbReference type="EMBL" id="GBP36405.1"/>
    </source>
</evidence>
<proteinExistence type="predicted"/>
<name>A0A4C1VFG1_EUMVA</name>
<comment type="caution">
    <text evidence="1">The sequence shown here is derived from an EMBL/GenBank/DDBJ whole genome shotgun (WGS) entry which is preliminary data.</text>
</comment>
<sequence>MAVSRSGNLVTSRTTRMCAGAANRDERSAVFLHDHCKASVPGPSPAAASATPNRIGPFSYDRIEYSRL</sequence>
<organism evidence="1 2">
    <name type="scientific">Eumeta variegata</name>
    <name type="common">Bagworm moth</name>
    <name type="synonym">Eumeta japonica</name>
    <dbReference type="NCBI Taxonomy" id="151549"/>
    <lineage>
        <taxon>Eukaryota</taxon>
        <taxon>Metazoa</taxon>
        <taxon>Ecdysozoa</taxon>
        <taxon>Arthropoda</taxon>
        <taxon>Hexapoda</taxon>
        <taxon>Insecta</taxon>
        <taxon>Pterygota</taxon>
        <taxon>Neoptera</taxon>
        <taxon>Endopterygota</taxon>
        <taxon>Lepidoptera</taxon>
        <taxon>Glossata</taxon>
        <taxon>Ditrysia</taxon>
        <taxon>Tineoidea</taxon>
        <taxon>Psychidae</taxon>
        <taxon>Oiketicinae</taxon>
        <taxon>Eumeta</taxon>
    </lineage>
</organism>
<gene>
    <name evidence="1" type="ORF">EVAR_87984_1</name>
</gene>
<evidence type="ECO:0000313" key="2">
    <source>
        <dbReference type="Proteomes" id="UP000299102"/>
    </source>
</evidence>
<protein>
    <submittedName>
        <fullName evidence="1">Uncharacterized protein</fullName>
    </submittedName>
</protein>
<dbReference type="EMBL" id="BGZK01000318">
    <property type="protein sequence ID" value="GBP36405.1"/>
    <property type="molecule type" value="Genomic_DNA"/>
</dbReference>
<keyword evidence="2" id="KW-1185">Reference proteome</keyword>
<accession>A0A4C1VFG1</accession>
<dbReference type="Proteomes" id="UP000299102">
    <property type="component" value="Unassembled WGS sequence"/>
</dbReference>